<dbReference type="InterPro" id="IPR013783">
    <property type="entry name" value="Ig-like_fold"/>
</dbReference>
<evidence type="ECO:0000256" key="1">
    <source>
        <dbReference type="SAM" id="MobiDB-lite"/>
    </source>
</evidence>
<keyword evidence="2" id="KW-0812">Transmembrane</keyword>
<gene>
    <name evidence="5" type="ORF">K040078D81_56480</name>
</gene>
<dbReference type="Pfam" id="PF17802">
    <property type="entry name" value="SpaA"/>
    <property type="match status" value="1"/>
</dbReference>
<sequence length="2099" mass="231813">MKSNIKKRILAAVLCMVLVLSTGISTMADGEVSVGTTSTPEDTANQEPAAASVEGEAVGTEQEPADESADQDKATETQEEIPTETNTPENTDVPNTDENSVSGVTEMVGGNSSQEGTPEQGTEAGNEITEQETETVSEATELKQEFTDENGNVVQRVTANLPEGAFQASASEITMEVNYLDEATENHLKDLMTKALPENDILGDYILYDIKFKVNGEVTEPQKEITIIFEGSGLHIEDTKKANVFYFDPADPEVQDDKDEIIEIIQKNEMLENLQNAGQSIENIDEYDLSEISINTDGVAEKIEMEGRTSTIYGCYIEETKSEAVPDEGKDILEENKQSQTIKYEDKDVTVTVSAEKEGVIPENIKLQVLPIKKDTTETEEQYKEVEEQLSKKAESEDYKIAGFLAYDISFINDNGEKMEPNGDVKVTIDYKEEAIPEGIEENSNLDVTVMHLEEDGKGEIKEVVDMIGETSKGATVETTNDIKVRKAEFITDSFSAYSITWLAASSNKTVTIENEILLDGTLTANYTGGISKDVTWYKSNTQNGEYSIVERIQYQGEASNISADGTKLYPAFDEGARKWYKVKISFSDGMSVTSDPVQVVYYDELQNGSFENPKSDGHDGSYSDNRDSQWSNKAYADAGGVWQTTGTGQYNKRGRDIEVPWIWSGNIELRFMSENLSTADGEQFAEINCEAAGALYQEVLTIPDTELNYWFHHRARNDRSGDVRYEWPNQYYGTTYDSMYLVIAPASQVQDVKTQSQLAAYLKKNGVIIEGSDERTKEPEEVNNTLLDKNGLLVVNVSSDSKDWHQIVGEYIPTESLTRFFFVSGATASGNNTIGNLVDKIGFSQDLPPVDENEFSIEIEKKFKGLGNEVLTNVQNKIQFEITANKADGSVLSEREILELFGMTVINGTDMKQYPDGSLHYSLKNKKIKNGSQYRVTIKELNAELSDYRLTSTSKTKVVLGEESPTVTTGTTSAVIEKLKGKTIANVEFTNSYDRQENKKINFTKIWDDNNNEFNTRPSSLDVTLKASIIVEENGATVEKSLDEYEQTATLNEDSEWKTTWEVPVYYDYHGSKVKINYSVEEGVINSSYAYESPSNGIAQAGTGEDYEKIDFSGVSNKSDLPPNVISRMASVSELGAGQKTATATGDSRDSGLGEPAHNKYIEYNENTAEYTLNLDVTGAKGKAKGADILFVIDTSGSMGTNSDGKTDSTYNNLLPKLKELLTGNDKGIIDRIFSREGNVNSVAYVSFAGKSETKVSGWYQTNGKENLKAGINKLKATGGTNWTYALQQASSLMSKRGNSNNEKVVVFLSDGKPTYSMGYNKWGQYTEIGTGNSTEDSYYEDAASVVRGSEALNASKMYSVYLTRGTKAGMKTFSEKVSNSELVDGTDLKTALDGILNKVIPTYKNVVITDTLSENVVFAETSPAITVTKRTAAGVKTTLGKEDYSKEVNDHSVTVTLLNGDSLEDGATYTVSFKVKPSEKANEEYSNRGGDYPNIGDAGTGNTSAGQKGFYSNDKEQTTVKYTVNNENGSAIYPMPVVQVTTHELSYMKEWKQPSSVQNPSGDVKLYVVYTDGTKNTITLTKANGYKYTEKVPVTKKISSITEEPIDGYTASYQITDGGTKAVITNSYSKVTTNTIKVKKVWDGGTTHNPIEVSLYQSADGGDAKIYDTQTLSDDNNWEFFWSDLPMKEGSASSEVEYMYAVREENSPANYISNIVYDYTDNMTIVTITNVYDPNCADENYYIANVLQTEKVTLEKTWNDNDNALNKRPNALGIKVSDGDEKNDLTFYLSDTNSWTKTVTLLKKVGVTYTAEELLGSAGEFYEQEGMNTTTKENETIFSFVNKIKTTSITVHKEWNDGDIDTRPEFISFTLQYRESESDIWKTYGIYNMTAENIDNGSSWTMLIDNLPATYEYQIVETNVESGYNTKVTTSSNTYTITNTLNWKVIKTSTPIGDKKAEPLPGAEFELKQKELVIATGKSGSDGSIEWILSEDSTVNLNELDGEYTIHETKAPVGYVLSGDWTLEFSNGLLITLDGKSVKDLSNSTDGIVIHITNDAIYELPSTGGSGIFGYMIGGVLLMMAAVLILYKNKYREVLEN</sequence>
<dbReference type="PANTHER" id="PTHR10579:SF43">
    <property type="entry name" value="ZINC FINGER (C3HC4-TYPE RING FINGER) FAMILY PROTEIN"/>
    <property type="match status" value="1"/>
</dbReference>
<dbReference type="SMART" id="SM00327">
    <property type="entry name" value="VWA"/>
    <property type="match status" value="1"/>
</dbReference>
<dbReference type="Pfam" id="PF24558">
    <property type="entry name" value="DUF7604"/>
    <property type="match status" value="1"/>
</dbReference>
<reference evidence="5 6" key="1">
    <citation type="submission" date="2024-04" db="EMBL/GenBank/DDBJ databases">
        <title>Defined microbial consortia suppress multidrug-resistant proinflammatory Enterobacteriaceae via ecological control.</title>
        <authorList>
            <person name="Furuichi M."/>
            <person name="Kawaguchi T."/>
            <person name="Pust M."/>
            <person name="Yasuma K."/>
            <person name="Plichta D."/>
            <person name="Hasegawa N."/>
            <person name="Ohya T."/>
            <person name="Bhattarai S."/>
            <person name="Sasajima S."/>
            <person name="Aoto Y."/>
            <person name="Tuganbaev T."/>
            <person name="Yaginuma M."/>
            <person name="Ueda M."/>
            <person name="Okahashi N."/>
            <person name="Amafuji K."/>
            <person name="Kiridooshi Y."/>
            <person name="Sugita K."/>
            <person name="Strazar M."/>
            <person name="Skelly A."/>
            <person name="Suda W."/>
            <person name="Hattori M."/>
            <person name="Nakamoto N."/>
            <person name="Caballero S."/>
            <person name="Norman J."/>
            <person name="Olle B."/>
            <person name="Tanoue T."/>
            <person name="Arita M."/>
            <person name="Bucci V."/>
            <person name="Atarashi K."/>
            <person name="Xavier R."/>
            <person name="Honda K."/>
        </authorList>
    </citation>
    <scope>NUCLEOTIDE SEQUENCE [LARGE SCALE GENOMIC DNA]</scope>
    <source>
        <strain evidence="6">k04-0078-D8-1</strain>
    </source>
</reference>
<dbReference type="CDD" id="cd00198">
    <property type="entry name" value="vWFA"/>
    <property type="match status" value="1"/>
</dbReference>
<feature type="compositionally biased region" description="Polar residues" evidence="1">
    <location>
        <begin position="110"/>
        <end position="120"/>
    </location>
</feature>
<dbReference type="RefSeq" id="WP_390410183.1">
    <property type="nucleotide sequence ID" value="NZ_BAABYW010000002.1"/>
</dbReference>
<dbReference type="InterPro" id="IPR008454">
    <property type="entry name" value="Collagen-bd_Cna-like_B-typ_dom"/>
</dbReference>
<dbReference type="InterPro" id="IPR041033">
    <property type="entry name" value="SpaA_PFL_dom_1"/>
</dbReference>
<feature type="compositionally biased region" description="Polar residues" evidence="1">
    <location>
        <begin position="34"/>
        <end position="46"/>
    </location>
</feature>
<dbReference type="SUPFAM" id="SSF53300">
    <property type="entry name" value="vWA-like"/>
    <property type="match status" value="1"/>
</dbReference>
<dbReference type="Pfam" id="PF13519">
    <property type="entry name" value="VWA_2"/>
    <property type="match status" value="1"/>
</dbReference>
<name>A0ABQ0BJA9_9FIRM</name>
<dbReference type="InterPro" id="IPR008966">
    <property type="entry name" value="Adhesion_dom_sf"/>
</dbReference>
<organism evidence="5 6">
    <name type="scientific">Blautia hominis</name>
    <dbReference type="NCBI Taxonomy" id="2025493"/>
    <lineage>
        <taxon>Bacteria</taxon>
        <taxon>Bacillati</taxon>
        <taxon>Bacillota</taxon>
        <taxon>Clostridia</taxon>
        <taxon>Lachnospirales</taxon>
        <taxon>Lachnospiraceae</taxon>
        <taxon>Blautia</taxon>
    </lineage>
</organism>
<dbReference type="NCBIfam" id="TIGR01167">
    <property type="entry name" value="LPXTG_anchor"/>
    <property type="match status" value="1"/>
</dbReference>
<dbReference type="Gene3D" id="2.60.40.1140">
    <property type="entry name" value="Collagen-binding surface protein Cna, B-type domain"/>
    <property type="match status" value="5"/>
</dbReference>
<evidence type="ECO:0000259" key="4">
    <source>
        <dbReference type="PROSITE" id="PS50234"/>
    </source>
</evidence>
<feature type="chain" id="PRO_5047325014" description="VWFA domain-containing protein" evidence="3">
    <location>
        <begin position="28"/>
        <end position="2099"/>
    </location>
</feature>
<dbReference type="SUPFAM" id="SSF49478">
    <property type="entry name" value="Cna protein B-type domain"/>
    <property type="match status" value="3"/>
</dbReference>
<dbReference type="PROSITE" id="PS50234">
    <property type="entry name" value="VWFA"/>
    <property type="match status" value="1"/>
</dbReference>
<feature type="transmembrane region" description="Helical" evidence="2">
    <location>
        <begin position="2070"/>
        <end position="2089"/>
    </location>
</feature>
<evidence type="ECO:0000313" key="5">
    <source>
        <dbReference type="EMBL" id="GAA6411531.1"/>
    </source>
</evidence>
<feature type="compositionally biased region" description="Basic and acidic residues" evidence="1">
    <location>
        <begin position="1148"/>
        <end position="1157"/>
    </location>
</feature>
<feature type="region of interest" description="Disordered" evidence="1">
    <location>
        <begin position="30"/>
        <end position="134"/>
    </location>
</feature>
<dbReference type="InterPro" id="IPR036465">
    <property type="entry name" value="vWFA_dom_sf"/>
</dbReference>
<comment type="caution">
    <text evidence="5">The sequence shown here is derived from an EMBL/GenBank/DDBJ whole genome shotgun (WGS) entry which is preliminary data.</text>
</comment>
<dbReference type="Gene3D" id="3.40.50.410">
    <property type="entry name" value="von Willebrand factor, type A domain"/>
    <property type="match status" value="1"/>
</dbReference>
<keyword evidence="3" id="KW-0732">Signal</keyword>
<feature type="compositionally biased region" description="Low complexity" evidence="1">
    <location>
        <begin position="83"/>
        <end position="96"/>
    </location>
</feature>
<dbReference type="SUPFAM" id="SSF49401">
    <property type="entry name" value="Bacterial adhesins"/>
    <property type="match status" value="1"/>
</dbReference>
<evidence type="ECO:0000256" key="2">
    <source>
        <dbReference type="SAM" id="Phobius"/>
    </source>
</evidence>
<proteinExistence type="predicted"/>
<dbReference type="EMBL" id="BAABYW010000002">
    <property type="protein sequence ID" value="GAA6411531.1"/>
    <property type="molecule type" value="Genomic_DNA"/>
</dbReference>
<evidence type="ECO:0000256" key="3">
    <source>
        <dbReference type="SAM" id="SignalP"/>
    </source>
</evidence>
<dbReference type="InterPro" id="IPR002035">
    <property type="entry name" value="VWF_A"/>
</dbReference>
<feature type="compositionally biased region" description="Basic and acidic residues" evidence="1">
    <location>
        <begin position="614"/>
        <end position="628"/>
    </location>
</feature>
<keyword evidence="6" id="KW-1185">Reference proteome</keyword>
<dbReference type="Gene3D" id="2.60.40.10">
    <property type="entry name" value="Immunoglobulins"/>
    <property type="match status" value="1"/>
</dbReference>
<feature type="region of interest" description="Disordered" evidence="1">
    <location>
        <begin position="611"/>
        <end position="630"/>
    </location>
</feature>
<accession>A0ABQ0BJA9</accession>
<feature type="domain" description="VWFA" evidence="4">
    <location>
        <begin position="1189"/>
        <end position="1401"/>
    </location>
</feature>
<feature type="region of interest" description="Disordered" evidence="1">
    <location>
        <begin position="1137"/>
        <end position="1157"/>
    </location>
</feature>
<dbReference type="PANTHER" id="PTHR10579">
    <property type="entry name" value="CALCIUM-ACTIVATED CHLORIDE CHANNEL REGULATOR"/>
    <property type="match status" value="1"/>
</dbReference>
<keyword evidence="2" id="KW-1133">Transmembrane helix</keyword>
<dbReference type="InterPro" id="IPR051266">
    <property type="entry name" value="CLCR"/>
</dbReference>
<dbReference type="InterPro" id="IPR055384">
    <property type="entry name" value="DUF7604"/>
</dbReference>
<dbReference type="Proteomes" id="UP001600943">
    <property type="component" value="Unassembled WGS sequence"/>
</dbReference>
<feature type="signal peptide" evidence="3">
    <location>
        <begin position="1"/>
        <end position="27"/>
    </location>
</feature>
<dbReference type="Pfam" id="PF05738">
    <property type="entry name" value="Cna_B"/>
    <property type="match status" value="4"/>
</dbReference>
<evidence type="ECO:0000313" key="6">
    <source>
        <dbReference type="Proteomes" id="UP001600943"/>
    </source>
</evidence>
<keyword evidence="2" id="KW-0472">Membrane</keyword>
<protein>
    <recommendedName>
        <fullName evidence="4">VWFA domain-containing protein</fullName>
    </recommendedName>
</protein>